<dbReference type="InterPro" id="IPR052389">
    <property type="entry name" value="Sec_Metab_Biosynth-Assoc"/>
</dbReference>
<feature type="domain" description="Acyl-CoA thioesterase-like C-terminal" evidence="2">
    <location>
        <begin position="131"/>
        <end position="261"/>
    </location>
</feature>
<feature type="domain" description="Acyl-CoA thioesterase-like N-terminal HotDog" evidence="1">
    <location>
        <begin position="19"/>
        <end position="103"/>
    </location>
</feature>
<dbReference type="CDD" id="cd03445">
    <property type="entry name" value="Thioesterase_II_repeat2"/>
    <property type="match status" value="1"/>
</dbReference>
<dbReference type="AlphaFoldDB" id="A0A6G8RZ46"/>
<dbReference type="Pfam" id="PF20789">
    <property type="entry name" value="4HBT_3C"/>
    <property type="match status" value="1"/>
</dbReference>
<dbReference type="Gene3D" id="2.40.160.210">
    <property type="entry name" value="Acyl-CoA thioesterase, double hotdog domain"/>
    <property type="match status" value="1"/>
</dbReference>
<dbReference type="SUPFAM" id="SSF54637">
    <property type="entry name" value="Thioesterase/thiol ester dehydrase-isomerase"/>
    <property type="match status" value="2"/>
</dbReference>
<proteinExistence type="predicted"/>
<dbReference type="InterPro" id="IPR029069">
    <property type="entry name" value="HotDog_dom_sf"/>
</dbReference>
<evidence type="ECO:0000313" key="3">
    <source>
        <dbReference type="EMBL" id="QIO07068.1"/>
    </source>
</evidence>
<dbReference type="InterPro" id="IPR049450">
    <property type="entry name" value="ACOT8-like_C"/>
</dbReference>
<evidence type="ECO:0000259" key="2">
    <source>
        <dbReference type="Pfam" id="PF20789"/>
    </source>
</evidence>
<reference evidence="3 4" key="1">
    <citation type="submission" date="2020-03" db="EMBL/GenBank/DDBJ databases">
        <authorList>
            <person name="Zhu W."/>
        </authorList>
    </citation>
    <scope>NUCLEOTIDE SEQUENCE [LARGE SCALE GENOMIC DNA]</scope>
    <source>
        <strain evidence="3 4">323-1</strain>
    </source>
</reference>
<dbReference type="Pfam" id="PF13622">
    <property type="entry name" value="4HBT_3"/>
    <property type="match status" value="1"/>
</dbReference>
<accession>A0A6G8RZ46</accession>
<dbReference type="RefSeq" id="WP_166225754.1">
    <property type="nucleotide sequence ID" value="NZ_CP049801.1"/>
</dbReference>
<keyword evidence="4" id="KW-1185">Reference proteome</keyword>
<gene>
    <name evidence="3" type="ORF">G8E00_14550</name>
</gene>
<sequence length="264" mass="30013">MSLEQLFHDIEHQEWVDIPKGWLQGRTIYGGLSTAMMLHKAVLAVNDPAKRLLSVSVTFVGPVQEKPVKLTVEILRQGKSVTTVEARLWQDDAVLSILMASFGLERESKLVVNQERPAPDYPPVEDLFIVEHNKMMPQCYQNFQLAWAEGGYPCSGSADPDFGGWFRFDASQYDNSAMKAKDFLMLLDIWPAGAFSIMKVPAPGSSLTWHVTLLEEIDYRRLDWFKYKVFTDHAAHGYATEYAHVWDKNNRLIAISRQTVTIFG</sequence>
<organism evidence="3 4">
    <name type="scientific">Acinetobacter shaoyimingii</name>
    <dbReference type="NCBI Taxonomy" id="2715164"/>
    <lineage>
        <taxon>Bacteria</taxon>
        <taxon>Pseudomonadati</taxon>
        <taxon>Pseudomonadota</taxon>
        <taxon>Gammaproteobacteria</taxon>
        <taxon>Moraxellales</taxon>
        <taxon>Moraxellaceae</taxon>
        <taxon>Acinetobacter</taxon>
    </lineage>
</organism>
<dbReference type="EMBL" id="CP049801">
    <property type="protein sequence ID" value="QIO07068.1"/>
    <property type="molecule type" value="Genomic_DNA"/>
</dbReference>
<dbReference type="KEGG" id="asha:G8E00_14550"/>
<dbReference type="PANTHER" id="PTHR38110">
    <property type="entry name" value="CHROMOSOME 23, WHOLE GENOME SHOTGUN SEQUENCE"/>
    <property type="match status" value="1"/>
</dbReference>
<dbReference type="InterPro" id="IPR049449">
    <property type="entry name" value="TesB_ACOT8-like_N"/>
</dbReference>
<evidence type="ECO:0000259" key="1">
    <source>
        <dbReference type="Pfam" id="PF13622"/>
    </source>
</evidence>
<dbReference type="Proteomes" id="UP000502297">
    <property type="component" value="Chromosome"/>
</dbReference>
<dbReference type="InterPro" id="IPR042171">
    <property type="entry name" value="Acyl-CoA_hotdog"/>
</dbReference>
<dbReference type="PANTHER" id="PTHR38110:SF1">
    <property type="entry name" value="THIOESTERASE DOMAIN-CONTAINING PROTEIN"/>
    <property type="match status" value="1"/>
</dbReference>
<name>A0A6G8RZ46_9GAMM</name>
<evidence type="ECO:0000313" key="4">
    <source>
        <dbReference type="Proteomes" id="UP000502297"/>
    </source>
</evidence>
<protein>
    <submittedName>
        <fullName evidence="3">Thioesterase family protein</fullName>
    </submittedName>
</protein>